<dbReference type="GO" id="GO:0003735">
    <property type="term" value="F:structural constituent of ribosome"/>
    <property type="evidence" value="ECO:0007669"/>
    <property type="project" value="InterPro"/>
</dbReference>
<dbReference type="GO" id="GO:0016740">
    <property type="term" value="F:transferase activity"/>
    <property type="evidence" value="ECO:0007669"/>
    <property type="project" value="InterPro"/>
</dbReference>
<dbReference type="Gene3D" id="2.40.50.140">
    <property type="entry name" value="Nucleic acid-binding proteins"/>
    <property type="match status" value="1"/>
</dbReference>
<dbReference type="Gene3D" id="4.10.950.10">
    <property type="entry name" value="Ribosomal protein L2, domain 3"/>
    <property type="match status" value="1"/>
</dbReference>
<dbReference type="AlphaFoldDB" id="A0A0K2RX79"/>
<evidence type="ECO:0000256" key="1">
    <source>
        <dbReference type="ARBA" id="ARBA00004229"/>
    </source>
</evidence>
<evidence type="ECO:0000256" key="2">
    <source>
        <dbReference type="ARBA" id="ARBA00005636"/>
    </source>
</evidence>
<keyword evidence="5 10" id="KW-0689">Ribosomal protein</keyword>
<dbReference type="EMBL" id="AP014626">
    <property type="protein sequence ID" value="BAS19177.1"/>
    <property type="molecule type" value="Genomic_DNA"/>
</dbReference>
<feature type="region of interest" description="Disordered" evidence="7">
    <location>
        <begin position="223"/>
        <end position="258"/>
    </location>
</feature>
<evidence type="ECO:0000256" key="7">
    <source>
        <dbReference type="SAM" id="MobiDB-lite"/>
    </source>
</evidence>
<keyword evidence="3" id="KW-0150">Chloroplast</keyword>
<evidence type="ECO:0000259" key="8">
    <source>
        <dbReference type="SMART" id="SM01382"/>
    </source>
</evidence>
<dbReference type="InterPro" id="IPR012340">
    <property type="entry name" value="NA-bd_OB-fold"/>
</dbReference>
<dbReference type="GO" id="GO:0009507">
    <property type="term" value="C:chloroplast"/>
    <property type="evidence" value="ECO:0007669"/>
    <property type="project" value="UniProtKB-SubCell"/>
</dbReference>
<evidence type="ECO:0000256" key="3">
    <source>
        <dbReference type="ARBA" id="ARBA00022528"/>
    </source>
</evidence>
<reference evidence="10" key="1">
    <citation type="journal article" date="2016" name="Curr. Genet.">
        <title>Sequencing and analysis of the complete organellar genomes of Parmales, a closely related group to Bacillariophyta (diatoms).</title>
        <authorList>
            <person name="Tajima N."/>
            <person name="Saitoh K."/>
            <person name="Sato S."/>
            <person name="Maruyama F."/>
            <person name="Ichinomiya M."/>
            <person name="Yoshikawa S."/>
            <person name="Kurokawa K."/>
            <person name="Ohta H."/>
            <person name="Tabata S."/>
            <person name="Kuwata A."/>
            <person name="Sato N."/>
        </authorList>
    </citation>
    <scope>NUCLEOTIDE SEQUENCE</scope>
</reference>
<feature type="domain" description="Large ribosomal subunit protein uL2 RNA-binding" evidence="9">
    <location>
        <begin position="41"/>
        <end position="117"/>
    </location>
</feature>
<dbReference type="Pfam" id="PF00181">
    <property type="entry name" value="Ribosomal_L2_N"/>
    <property type="match status" value="1"/>
</dbReference>
<feature type="domain" description="Large ribosomal subunit protein uL2 C-terminal" evidence="8">
    <location>
        <begin position="123"/>
        <end position="251"/>
    </location>
</feature>
<evidence type="ECO:0000256" key="6">
    <source>
        <dbReference type="ARBA" id="ARBA00023274"/>
    </source>
</evidence>
<dbReference type="FunFam" id="4.10.950.10:FF:000001">
    <property type="entry name" value="50S ribosomal protein L2"/>
    <property type="match status" value="1"/>
</dbReference>
<name>A0A0K2RX79_9STRA</name>
<gene>
    <name evidence="10" type="primary">rpl2</name>
</gene>
<protein>
    <submittedName>
        <fullName evidence="10">Ribosomal protein L2</fullName>
    </submittedName>
</protein>
<dbReference type="GeneID" id="25398376"/>
<dbReference type="GO" id="GO:0005762">
    <property type="term" value="C:mitochondrial large ribosomal subunit"/>
    <property type="evidence" value="ECO:0007669"/>
    <property type="project" value="TreeGrafter"/>
</dbReference>
<dbReference type="SMART" id="SM01382">
    <property type="entry name" value="Ribosomal_L2_C"/>
    <property type="match status" value="1"/>
</dbReference>
<sequence>MFKKINPTTPSQRQLKLLNKNNLNKFPKLKNSIVGLKNSGGRNNLGRITSFKKGGGHKKSYRIIDFSRHKSSENIVISIEHDPNRSSHVAGLYNFEKNIYSYILAPAGLQVGHVVKAGNLASANIGHCLKLSDMPIGSFIHNISALPNKKGQFVRAAGGYAQLIQKNEKYARVVLSSGEHRLFLIDCVATMGIVSNENQNLVNLGKAGRSRWLNKRPTVRGVAMNPIDHPHGGGEGKTSGGRPAVSPWGRLTKGKPTVKTQNKLVVLNRKKNKKK</sequence>
<keyword evidence="4" id="KW-0934">Plastid</keyword>
<dbReference type="Pfam" id="PF03947">
    <property type="entry name" value="Ribosomal_L2_C"/>
    <property type="match status" value="1"/>
</dbReference>
<dbReference type="InterPro" id="IPR022666">
    <property type="entry name" value="Ribosomal_uL2_RNA-bd_dom"/>
</dbReference>
<dbReference type="PANTHER" id="PTHR13691:SF5">
    <property type="entry name" value="LARGE RIBOSOMAL SUBUNIT PROTEIN UL2M"/>
    <property type="match status" value="1"/>
</dbReference>
<dbReference type="RefSeq" id="YP_009163723.1">
    <property type="nucleotide sequence ID" value="NC_027747.1"/>
</dbReference>
<comment type="similarity">
    <text evidence="2">Belongs to the universal ribosomal protein uL2 family.</text>
</comment>
<accession>A0A0K2RX79</accession>
<evidence type="ECO:0000259" key="9">
    <source>
        <dbReference type="SMART" id="SM01383"/>
    </source>
</evidence>
<dbReference type="InterPro" id="IPR005880">
    <property type="entry name" value="Ribosomal_uL2_bac/org-type"/>
</dbReference>
<dbReference type="PIRSF" id="PIRSF002158">
    <property type="entry name" value="Ribosomal_L2"/>
    <property type="match status" value="1"/>
</dbReference>
<dbReference type="InterPro" id="IPR002171">
    <property type="entry name" value="Ribosomal_uL2"/>
</dbReference>
<keyword evidence="6" id="KW-0687">Ribonucleoprotein</keyword>
<dbReference type="GO" id="GO:0003723">
    <property type="term" value="F:RNA binding"/>
    <property type="evidence" value="ECO:0007669"/>
    <property type="project" value="InterPro"/>
</dbReference>
<evidence type="ECO:0000256" key="5">
    <source>
        <dbReference type="ARBA" id="ARBA00022980"/>
    </source>
</evidence>
<dbReference type="InterPro" id="IPR022669">
    <property type="entry name" value="Ribosomal_uL2_C"/>
</dbReference>
<dbReference type="InterPro" id="IPR008991">
    <property type="entry name" value="Translation_prot_SH3-like_sf"/>
</dbReference>
<dbReference type="SUPFAM" id="SSF50249">
    <property type="entry name" value="Nucleic acid-binding proteins"/>
    <property type="match status" value="1"/>
</dbReference>
<dbReference type="Gene3D" id="2.30.30.30">
    <property type="match status" value="1"/>
</dbReference>
<dbReference type="SUPFAM" id="SSF50104">
    <property type="entry name" value="Translation proteins SH3-like domain"/>
    <property type="match status" value="1"/>
</dbReference>
<geneLocation type="mitochondrion" evidence="10"/>
<dbReference type="PANTHER" id="PTHR13691">
    <property type="entry name" value="RIBOSOMAL PROTEIN L2"/>
    <property type="match status" value="1"/>
</dbReference>
<comment type="subcellular location">
    <subcellularLocation>
        <location evidence="1">Plastid</location>
        <location evidence="1">Chloroplast</location>
    </subcellularLocation>
</comment>
<proteinExistence type="inferred from homology"/>
<dbReference type="GO" id="GO:0032543">
    <property type="term" value="P:mitochondrial translation"/>
    <property type="evidence" value="ECO:0007669"/>
    <property type="project" value="TreeGrafter"/>
</dbReference>
<organism evidence="10">
    <name type="scientific">Triparma laevis</name>
    <dbReference type="NCBI Taxonomy" id="1534972"/>
    <lineage>
        <taxon>Eukaryota</taxon>
        <taxon>Sar</taxon>
        <taxon>Stramenopiles</taxon>
        <taxon>Ochrophyta</taxon>
        <taxon>Bolidophyceae</taxon>
        <taxon>Parmales</taxon>
        <taxon>Triparmaceae</taxon>
        <taxon>Triparma</taxon>
    </lineage>
</organism>
<dbReference type="InterPro" id="IPR014722">
    <property type="entry name" value="Rib_uL2_dom2"/>
</dbReference>
<dbReference type="PROSITE" id="PS00467">
    <property type="entry name" value="RIBOSOMAL_L2"/>
    <property type="match status" value="1"/>
</dbReference>
<keyword evidence="10" id="KW-0496">Mitochondrion</keyword>
<evidence type="ECO:0000256" key="4">
    <source>
        <dbReference type="ARBA" id="ARBA00022640"/>
    </source>
</evidence>
<dbReference type="NCBIfam" id="TIGR01171">
    <property type="entry name" value="rplB_bact"/>
    <property type="match status" value="1"/>
</dbReference>
<dbReference type="InterPro" id="IPR022671">
    <property type="entry name" value="Ribosomal_uL2_CS"/>
</dbReference>
<dbReference type="SMART" id="SM01383">
    <property type="entry name" value="Ribosomal_L2"/>
    <property type="match status" value="1"/>
</dbReference>
<dbReference type="InterPro" id="IPR014726">
    <property type="entry name" value="Ribosomal_uL2_dom3"/>
</dbReference>
<evidence type="ECO:0000313" key="10">
    <source>
        <dbReference type="EMBL" id="BAS19177.1"/>
    </source>
</evidence>